<keyword evidence="1" id="KW-0812">Transmembrane</keyword>
<organism evidence="2">
    <name type="scientific">marine metagenome</name>
    <dbReference type="NCBI Taxonomy" id="408172"/>
    <lineage>
        <taxon>unclassified sequences</taxon>
        <taxon>metagenomes</taxon>
        <taxon>ecological metagenomes</taxon>
    </lineage>
</organism>
<name>A0A381YYH5_9ZZZZ</name>
<dbReference type="AlphaFoldDB" id="A0A381YYH5"/>
<sequence>MSSGINSAYLYVNAAYIIVVVLIVQKAVDTPV</sequence>
<accession>A0A381YYH5</accession>
<proteinExistence type="predicted"/>
<protein>
    <submittedName>
        <fullName evidence="2">Uncharacterized protein</fullName>
    </submittedName>
</protein>
<feature type="transmembrane region" description="Helical" evidence="1">
    <location>
        <begin position="7"/>
        <end position="28"/>
    </location>
</feature>
<evidence type="ECO:0000256" key="1">
    <source>
        <dbReference type="SAM" id="Phobius"/>
    </source>
</evidence>
<keyword evidence="1" id="KW-0472">Membrane</keyword>
<evidence type="ECO:0000313" key="2">
    <source>
        <dbReference type="EMBL" id="SVA81633.1"/>
    </source>
</evidence>
<reference evidence="2" key="1">
    <citation type="submission" date="2018-05" db="EMBL/GenBank/DDBJ databases">
        <authorList>
            <person name="Lanie J.A."/>
            <person name="Ng W.-L."/>
            <person name="Kazmierczak K.M."/>
            <person name="Andrzejewski T.M."/>
            <person name="Davidsen T.M."/>
            <person name="Wayne K.J."/>
            <person name="Tettelin H."/>
            <person name="Glass J.I."/>
            <person name="Rusch D."/>
            <person name="Podicherti R."/>
            <person name="Tsui H.-C.T."/>
            <person name="Winkler M.E."/>
        </authorList>
    </citation>
    <scope>NUCLEOTIDE SEQUENCE</scope>
</reference>
<dbReference type="EMBL" id="UINC01019293">
    <property type="protein sequence ID" value="SVA81633.1"/>
    <property type="molecule type" value="Genomic_DNA"/>
</dbReference>
<keyword evidence="1" id="KW-1133">Transmembrane helix</keyword>
<gene>
    <name evidence="2" type="ORF">METZ01_LOCUS134487</name>
</gene>